<dbReference type="EMBL" id="OX596106">
    <property type="protein sequence ID" value="CAN0169029.1"/>
    <property type="molecule type" value="Genomic_DNA"/>
</dbReference>
<accession>A0AC59Z2D5</accession>
<name>A0AC59Z2D5_RANTA</name>
<evidence type="ECO:0000313" key="2">
    <source>
        <dbReference type="Proteomes" id="UP001162501"/>
    </source>
</evidence>
<dbReference type="Proteomes" id="UP001162501">
    <property type="component" value="Chromosome 22"/>
</dbReference>
<organism evidence="1 2">
    <name type="scientific">Rangifer tarandus platyrhynchus</name>
    <name type="common">Svalbard reindeer</name>
    <dbReference type="NCBI Taxonomy" id="3082113"/>
    <lineage>
        <taxon>Eukaryota</taxon>
        <taxon>Metazoa</taxon>
        <taxon>Chordata</taxon>
        <taxon>Craniata</taxon>
        <taxon>Vertebrata</taxon>
        <taxon>Euteleostomi</taxon>
        <taxon>Mammalia</taxon>
        <taxon>Eutheria</taxon>
        <taxon>Laurasiatheria</taxon>
        <taxon>Artiodactyla</taxon>
        <taxon>Ruminantia</taxon>
        <taxon>Pecora</taxon>
        <taxon>Cervidae</taxon>
        <taxon>Odocoileinae</taxon>
        <taxon>Rangifer</taxon>
    </lineage>
</organism>
<protein>
    <submittedName>
        <fullName evidence="1">Uncharacterized protein</fullName>
    </submittedName>
</protein>
<reference evidence="1" key="1">
    <citation type="submission" date="2023-05" db="EMBL/GenBank/DDBJ databases">
        <authorList>
            <consortium name="ELIXIR-Norway"/>
        </authorList>
    </citation>
    <scope>NUCLEOTIDE SEQUENCE</scope>
</reference>
<gene>
    <name evidence="1" type="ORF">MRATA1EN22A_LOCUS13082</name>
</gene>
<evidence type="ECO:0000313" key="1">
    <source>
        <dbReference type="EMBL" id="CAN0169029.1"/>
    </source>
</evidence>
<sequence length="158" mass="17650">MGLTQRWHRIHDGSGVVSGDNGPWSLAGSWFHTPVPTPAAPPAAGASSDFREIIRLDTRLDNPHRGSHLRCSHLVPPGGLRLQLQLPHLTSAPKPPALPCFLHLHVQLGCQLKLFLLRRKGICFFNALWQPPCTLCWNNLESHNQKNEVWPLPTPHKN</sequence>
<proteinExistence type="predicted"/>
<reference evidence="1" key="2">
    <citation type="submission" date="2025-03" db="EMBL/GenBank/DDBJ databases">
        <authorList>
            <consortium name="ELIXIR-Norway"/>
            <consortium name="Elixir Norway"/>
        </authorList>
    </citation>
    <scope>NUCLEOTIDE SEQUENCE</scope>
</reference>